<proteinExistence type="predicted"/>
<protein>
    <submittedName>
        <fullName evidence="1">Sugar transamine/perosamine synthetase</fullName>
    </submittedName>
</protein>
<evidence type="ECO:0000313" key="1">
    <source>
        <dbReference type="EMBL" id="AKN89115.1"/>
    </source>
</evidence>
<dbReference type="Pfam" id="PF08889">
    <property type="entry name" value="WbqC"/>
    <property type="match status" value="1"/>
</dbReference>
<gene>
    <name evidence="2" type="ORF">CHQ83_04610</name>
    <name evidence="1" type="ORF">FNO190_1486</name>
</gene>
<dbReference type="InterPro" id="IPR014985">
    <property type="entry name" value="WbqC"/>
</dbReference>
<reference evidence="1" key="2">
    <citation type="submission" date="2017-08" db="EMBL/GenBank/DDBJ databases">
        <title>Complete Genome Sequence of Francisella noatunensis subsp. orientalis strain FNO190.</title>
        <authorList>
            <person name="Pereira F.L."/>
            <person name="Goncalves L.A."/>
            <person name="Guilherme T.C."/>
            <person name="Soares S.C."/>
            <person name="Dorella F.A."/>
            <person name="Carvalho A.F."/>
            <person name="Leibowitz M.P."/>
            <person name="Leal C.A.G."/>
            <person name="Azevedo V.A.C."/>
            <person name="Figueiredo H.C.P."/>
        </authorList>
    </citation>
    <scope>NUCLEOTIDE SEQUENCE</scope>
    <source>
        <strain evidence="1">FNO190</strain>
    </source>
</reference>
<evidence type="ECO:0000313" key="4">
    <source>
        <dbReference type="Proteomes" id="UP000774689"/>
    </source>
</evidence>
<evidence type="ECO:0000313" key="3">
    <source>
        <dbReference type="Proteomes" id="UP000035930"/>
    </source>
</evidence>
<dbReference type="AlphaFoldDB" id="A0AAP7FUN8"/>
<evidence type="ECO:0000313" key="2">
    <source>
        <dbReference type="EMBL" id="NIY56612.1"/>
    </source>
</evidence>
<reference evidence="3" key="1">
    <citation type="submission" date="2015-02" db="EMBL/GenBank/DDBJ databases">
        <title>Complete genome sequence of Francisella noatunensis subsp. orientalis FNO190 isolated from farm-raised Nile tilapia in Brazil.</title>
        <authorList>
            <person name="Figueiredo H.C.P."/>
            <person name="Leal C.A.G."/>
            <person name="Pereira F.L."/>
            <person name="Soares S.C."/>
            <person name="Goncalves L.A."/>
            <person name="Dorella F.A."/>
            <person name="Carvalho A.F."/>
            <person name="Azevedo V.A.C."/>
        </authorList>
    </citation>
    <scope>NUCLEOTIDE SEQUENCE [LARGE SCALE GENOMIC DNA]</scope>
    <source>
        <strain evidence="3">FNO190</strain>
    </source>
</reference>
<dbReference type="Proteomes" id="UP000774689">
    <property type="component" value="Unassembled WGS sequence"/>
</dbReference>
<organism evidence="2 4">
    <name type="scientific">Francisella orientalis</name>
    <dbReference type="NCBI Taxonomy" id="299583"/>
    <lineage>
        <taxon>Bacteria</taxon>
        <taxon>Pseudomonadati</taxon>
        <taxon>Pseudomonadota</taxon>
        <taxon>Gammaproteobacteria</taxon>
        <taxon>Thiotrichales</taxon>
        <taxon>Francisellaceae</taxon>
        <taxon>Francisella</taxon>
    </lineage>
</organism>
<dbReference type="GeneID" id="45433585"/>
<dbReference type="EMBL" id="QPQM01000011">
    <property type="protein sequence ID" value="NIY56612.1"/>
    <property type="molecule type" value="Genomic_DNA"/>
</dbReference>
<dbReference type="RefSeq" id="WP_014714830.1">
    <property type="nucleotide sequence ID" value="NZ_CP011923.2"/>
</dbReference>
<keyword evidence="3" id="KW-1185">Reference proteome</keyword>
<accession>A0AAP7FUN8</accession>
<name>A0AAP7FUN8_9GAMM</name>
<dbReference type="Proteomes" id="UP000035930">
    <property type="component" value="Chromosome"/>
</dbReference>
<sequence length="229" mass="26641">MRVAVMQPYFFAYISYWQLINAVDVFVIYDDVNFIKKGYINRNNILLNNKPYRITLELLGASQNKLINEIYLGDNRPNILKIIKQAYSKAPYFRDVYNLLEKIMTDEEKNLGLFLEKLIKNVSGYIGMGTKFIRSSDLRKDNNLRGQDKILQICQLLDADIYINAIGGKELYDKQSFFDKSMSLNFIESEIVEYPQFGNEFCAYLSIVDVLMFNSVSDIKEMLGNYTLV</sequence>
<dbReference type="EMBL" id="CP011923">
    <property type="protein sequence ID" value="AKN89115.1"/>
    <property type="molecule type" value="Genomic_DNA"/>
</dbReference>
<reference evidence="2" key="3">
    <citation type="journal article" date="2020" name="Int. J. Syst. Evol. Microbiol.">
        <title>Reclassification of Francisella noatunensis subsp. orientalis Ottem et al. 2009 as Francisella orientalis sp. nov., Francisella noatunensis subsp. chilensis subsp. nov. and emended description of Francisella noatunensis.</title>
        <authorList>
            <person name="Ramirez-Paredes J.G."/>
            <person name="Larsson P."/>
            <person name="Thompson K.D."/>
            <person name="Penman D.J."/>
            <person name="Busse H.J."/>
            <person name="Ohrman C."/>
            <person name="Sjodin A."/>
            <person name="Soto E."/>
            <person name="Richards R.H."/>
            <person name="Adams A."/>
            <person name="Colquhoun D.J."/>
        </authorList>
    </citation>
    <scope>NUCLEOTIDE SEQUENCE</scope>
    <source>
        <strain evidence="2">LADL-07285A</strain>
    </source>
</reference>